<dbReference type="PANTHER" id="PTHR33987:SF1">
    <property type="entry name" value="CALCINEURIN-LIKE METALLO-PHOSPHOESTERASE SUPERFAMILY PROTEIN"/>
    <property type="match status" value="1"/>
</dbReference>
<protein>
    <submittedName>
        <fullName evidence="3">Phosphodiesterase/alkaline phosphatase D-like protein</fullName>
    </submittedName>
</protein>
<feature type="domain" description="PhoD-like phosphatase metallophosphatase" evidence="1">
    <location>
        <begin position="353"/>
        <end position="554"/>
    </location>
</feature>
<sequence length="637" mass="69773">MKCALGAVCACTADSDCVSGFCECADAACAERTCQATACDCSYGADCAAPVNDGARDPNSCEEGAACHGGLCLTPTPEPEPPTEPELIDTVSVVVRTEDSTSQQVSVCLSETDCYVLDRSDVPDLAQPGVTETFHFENLALPRERVDRLELRMPSIPAGTNDWGAACVAVQFDGVPAYCQEPIPAVLGDNSGSVPSWRDPEGLHVSCSSCYADTLTYGPMIGAVEAHRARIWLRTDAARQVGLRLSGSRELDSAPVVAWSQPEATSDFATVLVAENLEPNTVYYYGVEIDGVLHTDPDWWFTTTREKGEPGVLRMAYGSCARRNHPQQIFNPLAAMRPELFLFVGDNHYGDSATLDGQRWNYQDMRATPRRLLQARTPTLAIWDDHDFLGNDTDGTDSRRSVARRAFMEYWANPGYGGEDGGIYFTHSVGDVDFFMLDGRYFRDPVTGDAVYGDGEGRSSLLGPTQTVWFLDALRASTATFKVIAIGSQWTRHGNDDSWATHMEARDAIFDVIEESRIEGVILLSGDRHRSEYRKLPRPGAYDLPEFTSSPLANTVRECDLDDDDLLVCHQENYQVSFMTIDTLSDEPSITSTIYEYINNELIPVEGGEVRYTLSDLSFPVAASEDDSAATSAPAKR</sequence>
<dbReference type="RefSeq" id="WP_012828914.1">
    <property type="nucleotide sequence ID" value="NC_013440.1"/>
</dbReference>
<dbReference type="STRING" id="502025.Hoch_3815"/>
<evidence type="ECO:0000259" key="2">
    <source>
        <dbReference type="Pfam" id="PF25077"/>
    </source>
</evidence>
<gene>
    <name evidence="3" type="ordered locus">Hoch_3815</name>
</gene>
<dbReference type="InterPro" id="IPR018946">
    <property type="entry name" value="PhoD-like_MPP"/>
</dbReference>
<dbReference type="AlphaFoldDB" id="D0LZ53"/>
<dbReference type="PANTHER" id="PTHR33987">
    <property type="entry name" value="CALCINEURIN-LIKE METALLO-PHOSPHOESTERASE SUPERFAMILY PROTEIN"/>
    <property type="match status" value="1"/>
</dbReference>
<dbReference type="Pfam" id="PF25077">
    <property type="entry name" value="DUF7800"/>
    <property type="match status" value="1"/>
</dbReference>
<dbReference type="EMBL" id="CP001804">
    <property type="protein sequence ID" value="ACY16315.1"/>
    <property type="molecule type" value="Genomic_DNA"/>
</dbReference>
<dbReference type="KEGG" id="hoh:Hoch_3815"/>
<dbReference type="Proteomes" id="UP000001880">
    <property type="component" value="Chromosome"/>
</dbReference>
<reference evidence="3 4" key="1">
    <citation type="journal article" date="2010" name="Stand. Genomic Sci.">
        <title>Complete genome sequence of Haliangium ochraceum type strain (SMP-2).</title>
        <authorList>
            <consortium name="US DOE Joint Genome Institute (JGI-PGF)"/>
            <person name="Ivanova N."/>
            <person name="Daum C."/>
            <person name="Lang E."/>
            <person name="Abt B."/>
            <person name="Kopitz M."/>
            <person name="Saunders E."/>
            <person name="Lapidus A."/>
            <person name="Lucas S."/>
            <person name="Glavina Del Rio T."/>
            <person name="Nolan M."/>
            <person name="Tice H."/>
            <person name="Copeland A."/>
            <person name="Cheng J.F."/>
            <person name="Chen F."/>
            <person name="Bruce D."/>
            <person name="Goodwin L."/>
            <person name="Pitluck S."/>
            <person name="Mavromatis K."/>
            <person name="Pati A."/>
            <person name="Mikhailova N."/>
            <person name="Chen A."/>
            <person name="Palaniappan K."/>
            <person name="Land M."/>
            <person name="Hauser L."/>
            <person name="Chang Y.J."/>
            <person name="Jeffries C.D."/>
            <person name="Detter J.C."/>
            <person name="Brettin T."/>
            <person name="Rohde M."/>
            <person name="Goker M."/>
            <person name="Bristow J."/>
            <person name="Markowitz V."/>
            <person name="Eisen J.A."/>
            <person name="Hugenholtz P."/>
            <person name="Kyrpides N.C."/>
            <person name="Klenk H.P."/>
        </authorList>
    </citation>
    <scope>NUCLEOTIDE SEQUENCE [LARGE SCALE GENOMIC DNA]</scope>
    <source>
        <strain evidence="4">DSM 14365 / CIP 107738 / JCM 11303 / AJ 13395 / SMP-2</strain>
    </source>
</reference>
<dbReference type="SUPFAM" id="SSF56300">
    <property type="entry name" value="Metallo-dependent phosphatases"/>
    <property type="match status" value="1"/>
</dbReference>
<proteinExistence type="predicted"/>
<dbReference type="InterPro" id="IPR038607">
    <property type="entry name" value="PhoD-like_sf"/>
</dbReference>
<evidence type="ECO:0000259" key="1">
    <source>
        <dbReference type="Pfam" id="PF09423"/>
    </source>
</evidence>
<dbReference type="HOGENOM" id="CLU_429473_0_0_7"/>
<evidence type="ECO:0000313" key="3">
    <source>
        <dbReference type="EMBL" id="ACY16315.1"/>
    </source>
</evidence>
<dbReference type="Gene3D" id="3.60.21.70">
    <property type="entry name" value="PhoD-like phosphatase"/>
    <property type="match status" value="1"/>
</dbReference>
<name>D0LZ53_HALO1</name>
<feature type="domain" description="DUF7800" evidence="2">
    <location>
        <begin position="214"/>
        <end position="292"/>
    </location>
</feature>
<evidence type="ECO:0000313" key="4">
    <source>
        <dbReference type="Proteomes" id="UP000001880"/>
    </source>
</evidence>
<keyword evidence="4" id="KW-1185">Reference proteome</keyword>
<organism evidence="3 4">
    <name type="scientific">Haliangium ochraceum (strain DSM 14365 / JCM 11303 / SMP-2)</name>
    <dbReference type="NCBI Taxonomy" id="502025"/>
    <lineage>
        <taxon>Bacteria</taxon>
        <taxon>Pseudomonadati</taxon>
        <taxon>Myxococcota</taxon>
        <taxon>Polyangia</taxon>
        <taxon>Haliangiales</taxon>
        <taxon>Kofleriaceae</taxon>
        <taxon>Haliangium</taxon>
    </lineage>
</organism>
<dbReference type="InterPro" id="IPR029052">
    <property type="entry name" value="Metallo-depent_PP-like"/>
</dbReference>
<dbReference type="eggNOG" id="COG3540">
    <property type="taxonomic scope" value="Bacteria"/>
</dbReference>
<dbReference type="CDD" id="cd07389">
    <property type="entry name" value="MPP_PhoD"/>
    <property type="match status" value="1"/>
</dbReference>
<accession>D0LZ53</accession>
<dbReference type="Pfam" id="PF09423">
    <property type="entry name" value="PhoD"/>
    <property type="match status" value="1"/>
</dbReference>
<dbReference type="InterPro" id="IPR056702">
    <property type="entry name" value="DUF7800"/>
</dbReference>